<dbReference type="EMBL" id="JABEQH010000017">
    <property type="protein sequence ID" value="MBB2176786.1"/>
    <property type="molecule type" value="Genomic_DNA"/>
</dbReference>
<dbReference type="AlphaFoldDB" id="A0A7W4P415"/>
<accession>A0A7W4P415</accession>
<dbReference type="RefSeq" id="WP_182944134.1">
    <property type="nucleotide sequence ID" value="NZ_JABEQH010000017.1"/>
</dbReference>
<proteinExistence type="predicted"/>
<protein>
    <submittedName>
        <fullName evidence="1">Uncharacterized protein</fullName>
    </submittedName>
</protein>
<organism evidence="1 2">
    <name type="scientific">Gluconacetobacter johannae</name>
    <dbReference type="NCBI Taxonomy" id="112140"/>
    <lineage>
        <taxon>Bacteria</taxon>
        <taxon>Pseudomonadati</taxon>
        <taxon>Pseudomonadota</taxon>
        <taxon>Alphaproteobacteria</taxon>
        <taxon>Acetobacterales</taxon>
        <taxon>Acetobacteraceae</taxon>
        <taxon>Gluconacetobacter</taxon>
    </lineage>
</organism>
<keyword evidence="2" id="KW-1185">Reference proteome</keyword>
<name>A0A7W4P415_9PROT</name>
<sequence length="135" mass="14217">MDTNYYFSPTKNAFYPAAWKAIYAASGTWPSDAMAIADAVFAEYGIGQPPAGQIRGVGANGMPAWIAAPTVQVPLNNQAQQALAQAQQTVWAEYGALGQSVPAAWITYQTALRNIISGVDTTSTTLPTAPAAYTD</sequence>
<gene>
    <name evidence="1" type="ORF">HLH21_12765</name>
</gene>
<reference evidence="1 2" key="1">
    <citation type="submission" date="2020-04" db="EMBL/GenBank/DDBJ databases">
        <title>Description of novel Gluconacetobacter.</title>
        <authorList>
            <person name="Sombolestani A."/>
        </authorList>
    </citation>
    <scope>NUCLEOTIDE SEQUENCE [LARGE SCALE GENOMIC DNA]</scope>
    <source>
        <strain evidence="1 2">LMG 21312</strain>
    </source>
</reference>
<evidence type="ECO:0000313" key="1">
    <source>
        <dbReference type="EMBL" id="MBB2176786.1"/>
    </source>
</evidence>
<dbReference type="Proteomes" id="UP000561066">
    <property type="component" value="Unassembled WGS sequence"/>
</dbReference>
<evidence type="ECO:0000313" key="2">
    <source>
        <dbReference type="Proteomes" id="UP000561066"/>
    </source>
</evidence>
<comment type="caution">
    <text evidence="1">The sequence shown here is derived from an EMBL/GenBank/DDBJ whole genome shotgun (WGS) entry which is preliminary data.</text>
</comment>